<feature type="domain" description="Thiolase C-terminal" evidence="2">
    <location>
        <begin position="262"/>
        <end position="380"/>
    </location>
</feature>
<gene>
    <name evidence="3" type="ORF">EI167_15885</name>
</gene>
<dbReference type="RefSeq" id="WP_192542453.1">
    <property type="nucleotide sequence ID" value="NZ_RRZA01000056.1"/>
</dbReference>
<dbReference type="CDD" id="cd00829">
    <property type="entry name" value="SCP-x_thiolase"/>
    <property type="match status" value="1"/>
</dbReference>
<dbReference type="InterPro" id="IPR020616">
    <property type="entry name" value="Thiolase_N"/>
</dbReference>
<dbReference type="InterPro" id="IPR002155">
    <property type="entry name" value="Thiolase"/>
</dbReference>
<evidence type="ECO:0000313" key="4">
    <source>
        <dbReference type="Proteomes" id="UP000707245"/>
    </source>
</evidence>
<accession>A0ABR9FQ04</accession>
<dbReference type="Pfam" id="PF22691">
    <property type="entry name" value="Thiolase_C_1"/>
    <property type="match status" value="1"/>
</dbReference>
<dbReference type="Gene3D" id="3.40.47.10">
    <property type="match status" value="1"/>
</dbReference>
<dbReference type="InterPro" id="IPR055140">
    <property type="entry name" value="Thiolase_C_2"/>
</dbReference>
<dbReference type="Proteomes" id="UP000707245">
    <property type="component" value="Unassembled WGS sequence"/>
</dbReference>
<dbReference type="PIRSF" id="PIRSF000429">
    <property type="entry name" value="Ac-CoA_Ac_transf"/>
    <property type="match status" value="1"/>
</dbReference>
<organism evidence="3 4">
    <name type="scientific">Pseudoalteromonas prydzensis</name>
    <dbReference type="NCBI Taxonomy" id="182141"/>
    <lineage>
        <taxon>Bacteria</taxon>
        <taxon>Pseudomonadati</taxon>
        <taxon>Pseudomonadota</taxon>
        <taxon>Gammaproteobacteria</taxon>
        <taxon>Alteromonadales</taxon>
        <taxon>Pseudoalteromonadaceae</taxon>
        <taxon>Pseudoalteromonas</taxon>
    </lineage>
</organism>
<dbReference type="SUPFAM" id="SSF53901">
    <property type="entry name" value="Thiolase-like"/>
    <property type="match status" value="2"/>
</dbReference>
<name>A0ABR9FQ04_9GAMM</name>
<sequence>MSHVIVAGVGMTKFQKPGKHQPYRLMAANAINMAVKDAGISARQIEQAFAAYIYGDSTSGQHAFYDVIQSGIAIVNVHNNCSSGSSALYLARQAVLSGEVECALAFGFEEMQPGALVSHWQDRESPFDRVEPVYEQFNVPQGPIALRTFGSAGRHYMEKYHVDASLFAKVAVKSRSHAVNNPYSLFNTPLTMADVLNDKVIFDNYLTRTMACPPTCGAAAAIICSEAFAKRNGLSHGVKILAQTMTTDTQVSWQDPISSVGADMTKRAANKAYNSAGIGPQEIDVIELHDCFTPNEIINYEALGLCAEGAAIELVEKNDNTYGGKFVVGPSGGLMSKGHPIGATGLAQCAELCWHLRGEAGKRQVTGAKFALQHNIGLGGAVVVTIYGQ</sequence>
<dbReference type="InterPro" id="IPR016039">
    <property type="entry name" value="Thiolase-like"/>
</dbReference>
<dbReference type="EMBL" id="RRZA01000056">
    <property type="protein sequence ID" value="MBE0458896.1"/>
    <property type="molecule type" value="Genomic_DNA"/>
</dbReference>
<dbReference type="PANTHER" id="PTHR42870">
    <property type="entry name" value="ACETYL-COA C-ACETYLTRANSFERASE"/>
    <property type="match status" value="1"/>
</dbReference>
<dbReference type="NCBIfam" id="NF006102">
    <property type="entry name" value="PRK08256.1"/>
    <property type="match status" value="1"/>
</dbReference>
<evidence type="ECO:0000259" key="1">
    <source>
        <dbReference type="Pfam" id="PF00108"/>
    </source>
</evidence>
<dbReference type="PANTHER" id="PTHR42870:SF1">
    <property type="entry name" value="NON-SPECIFIC LIPID-TRANSFER PROTEIN-LIKE 2"/>
    <property type="match status" value="1"/>
</dbReference>
<proteinExistence type="predicted"/>
<dbReference type="Pfam" id="PF00108">
    <property type="entry name" value="Thiolase_N"/>
    <property type="match status" value="1"/>
</dbReference>
<protein>
    <submittedName>
        <fullName evidence="3">Lipid-transfer protein</fullName>
    </submittedName>
</protein>
<evidence type="ECO:0000259" key="2">
    <source>
        <dbReference type="Pfam" id="PF22691"/>
    </source>
</evidence>
<keyword evidence="4" id="KW-1185">Reference proteome</keyword>
<feature type="domain" description="Thiolase N-terminal" evidence="1">
    <location>
        <begin position="4"/>
        <end position="188"/>
    </location>
</feature>
<evidence type="ECO:0000313" key="3">
    <source>
        <dbReference type="EMBL" id="MBE0458896.1"/>
    </source>
</evidence>
<reference evidence="3 4" key="1">
    <citation type="submission" date="2020-07" db="EMBL/GenBank/DDBJ databases">
        <title>Halophilic bacteria isolated from french cheeses.</title>
        <authorList>
            <person name="Kothe C.I."/>
            <person name="Farah-Kraiem B."/>
            <person name="Renault P."/>
            <person name="Dridi B."/>
        </authorList>
    </citation>
    <scope>NUCLEOTIDE SEQUENCE [LARGE SCALE GENOMIC DNA]</scope>
    <source>
        <strain evidence="3 4">FME14</strain>
    </source>
</reference>
<comment type="caution">
    <text evidence="3">The sequence shown here is derived from an EMBL/GenBank/DDBJ whole genome shotgun (WGS) entry which is preliminary data.</text>
</comment>